<dbReference type="EMBL" id="HACA01004927">
    <property type="protein sequence ID" value="CDW22288.1"/>
    <property type="molecule type" value="Transcribed_RNA"/>
</dbReference>
<dbReference type="AlphaFoldDB" id="A0A0K2T8E4"/>
<protein>
    <submittedName>
        <fullName evidence="1">Uncharacterized protein</fullName>
    </submittedName>
</protein>
<sequence>MVGASSLSFSKSIDSAFSISLFCTLLLDTSMVGLVTISESSISSSLFSSTTSFSAPGQAGRLHDFSSLKSPSQEPPFLDGKITTLALDLVEGPHVAEHLDQRVHGLSKQFSGNSESSEGRLLGVVVVVKLSSTQFLSSPSKYNPGGHMHL</sequence>
<proteinExistence type="predicted"/>
<reference evidence="1" key="1">
    <citation type="submission" date="2014-05" db="EMBL/GenBank/DDBJ databases">
        <authorList>
            <person name="Chronopoulou M."/>
        </authorList>
    </citation>
    <scope>NUCLEOTIDE SEQUENCE</scope>
    <source>
        <tissue evidence="1">Whole organism</tissue>
    </source>
</reference>
<name>A0A0K2T8E4_LEPSM</name>
<organism evidence="1">
    <name type="scientific">Lepeophtheirus salmonis</name>
    <name type="common">Salmon louse</name>
    <name type="synonym">Caligus salmonis</name>
    <dbReference type="NCBI Taxonomy" id="72036"/>
    <lineage>
        <taxon>Eukaryota</taxon>
        <taxon>Metazoa</taxon>
        <taxon>Ecdysozoa</taxon>
        <taxon>Arthropoda</taxon>
        <taxon>Crustacea</taxon>
        <taxon>Multicrustacea</taxon>
        <taxon>Hexanauplia</taxon>
        <taxon>Copepoda</taxon>
        <taxon>Siphonostomatoida</taxon>
        <taxon>Caligidae</taxon>
        <taxon>Lepeophtheirus</taxon>
    </lineage>
</organism>
<accession>A0A0K2T8E4</accession>
<evidence type="ECO:0000313" key="1">
    <source>
        <dbReference type="EMBL" id="CDW22288.1"/>
    </source>
</evidence>